<accession>A0ABP8ZH24</accession>
<dbReference type="Pfam" id="PF01075">
    <property type="entry name" value="Glyco_transf_9"/>
    <property type="match status" value="1"/>
</dbReference>
<keyword evidence="4" id="KW-1185">Reference proteome</keyword>
<dbReference type="InterPro" id="IPR051199">
    <property type="entry name" value="LPS_LOS_Heptosyltrfase"/>
</dbReference>
<organism evidence="3 4">
    <name type="scientific">Amnibacterium soli</name>
    <dbReference type="NCBI Taxonomy" id="1282736"/>
    <lineage>
        <taxon>Bacteria</taxon>
        <taxon>Bacillati</taxon>
        <taxon>Actinomycetota</taxon>
        <taxon>Actinomycetes</taxon>
        <taxon>Micrococcales</taxon>
        <taxon>Microbacteriaceae</taxon>
        <taxon>Amnibacterium</taxon>
    </lineage>
</organism>
<dbReference type="PANTHER" id="PTHR30160">
    <property type="entry name" value="TETRAACYLDISACCHARIDE 4'-KINASE-RELATED"/>
    <property type="match status" value="1"/>
</dbReference>
<dbReference type="InterPro" id="IPR002201">
    <property type="entry name" value="Glyco_trans_9"/>
</dbReference>
<gene>
    <name evidence="3" type="ORF">GCM10025783_32140</name>
</gene>
<dbReference type="EMBL" id="BAABLP010000009">
    <property type="protein sequence ID" value="GAA4756378.1"/>
    <property type="molecule type" value="Genomic_DNA"/>
</dbReference>
<dbReference type="PANTHER" id="PTHR30160:SF1">
    <property type="entry name" value="LIPOPOLYSACCHARIDE 1,2-N-ACETYLGLUCOSAMINETRANSFERASE-RELATED"/>
    <property type="match status" value="1"/>
</dbReference>
<evidence type="ECO:0008006" key="5">
    <source>
        <dbReference type="Google" id="ProtNLM"/>
    </source>
</evidence>
<dbReference type="Proteomes" id="UP001500121">
    <property type="component" value="Unassembled WGS sequence"/>
</dbReference>
<keyword evidence="2" id="KW-0808">Transferase</keyword>
<name>A0ABP8ZH24_9MICO</name>
<dbReference type="Gene3D" id="3.40.50.2000">
    <property type="entry name" value="Glycogen Phosphorylase B"/>
    <property type="match status" value="2"/>
</dbReference>
<evidence type="ECO:0000313" key="3">
    <source>
        <dbReference type="EMBL" id="GAA4756378.1"/>
    </source>
</evidence>
<reference evidence="4" key="1">
    <citation type="journal article" date="2019" name="Int. J. Syst. Evol. Microbiol.">
        <title>The Global Catalogue of Microorganisms (GCM) 10K type strain sequencing project: providing services to taxonomists for standard genome sequencing and annotation.</title>
        <authorList>
            <consortium name="The Broad Institute Genomics Platform"/>
            <consortium name="The Broad Institute Genome Sequencing Center for Infectious Disease"/>
            <person name="Wu L."/>
            <person name="Ma J."/>
        </authorList>
    </citation>
    <scope>NUCLEOTIDE SEQUENCE [LARGE SCALE GENOMIC DNA]</scope>
    <source>
        <strain evidence="4">JCM 19015</strain>
    </source>
</reference>
<sequence length="329" mass="34772">MRVVVVDTMGGLGDLLLALPIVEAVCRTHPEVEVTVVTTAPWHVLLERDRRIHEVVPVPGRDGDAVMAAARPVLERLRPELAITTNRQHGLPELLERTAGRAVTNLWRNPPADERVDLRMLRLLAEDGVIDPALAGLPPRIVLGEDERDEGRRVLAPLAPSRPALLFPDSGMAVKHWPLAAWAETVRDLLARGWSPVVVSQVEEQCAVLGAAGAAVAPPLPLRALAGLAAAAAEQGGRAVGGDTGPVRLASATGLPVVGLFGPTVAGRYGYRGAGAVNLQGFPECPVRTPTAITDQECWWTARCPFTPDHAPRCMADIAPAAVLAALGA</sequence>
<protein>
    <recommendedName>
        <fullName evidence="5">Glycosyl transferase</fullName>
    </recommendedName>
</protein>
<proteinExistence type="predicted"/>
<dbReference type="SUPFAM" id="SSF53756">
    <property type="entry name" value="UDP-Glycosyltransferase/glycogen phosphorylase"/>
    <property type="match status" value="1"/>
</dbReference>
<comment type="caution">
    <text evidence="3">The sequence shown here is derived from an EMBL/GenBank/DDBJ whole genome shotgun (WGS) entry which is preliminary data.</text>
</comment>
<keyword evidence="1" id="KW-0328">Glycosyltransferase</keyword>
<evidence type="ECO:0000256" key="1">
    <source>
        <dbReference type="ARBA" id="ARBA00022676"/>
    </source>
</evidence>
<dbReference type="RefSeq" id="WP_345482365.1">
    <property type="nucleotide sequence ID" value="NZ_BAABLP010000009.1"/>
</dbReference>
<evidence type="ECO:0000256" key="2">
    <source>
        <dbReference type="ARBA" id="ARBA00022679"/>
    </source>
</evidence>
<evidence type="ECO:0000313" key="4">
    <source>
        <dbReference type="Proteomes" id="UP001500121"/>
    </source>
</evidence>